<comment type="caution">
    <text evidence="1">The sequence shown here is derived from an EMBL/GenBank/DDBJ whole genome shotgun (WGS) entry which is preliminary data.</text>
</comment>
<dbReference type="EMBL" id="JAGFBR010000018">
    <property type="protein sequence ID" value="KAH0450063.1"/>
    <property type="molecule type" value="Genomic_DNA"/>
</dbReference>
<gene>
    <name evidence="1" type="ORF">IEQ34_020755</name>
</gene>
<reference evidence="1 2" key="1">
    <citation type="journal article" date="2021" name="Hortic Res">
        <title>Chromosome-scale assembly of the Dendrobium chrysotoxum genome enhances the understanding of orchid evolution.</title>
        <authorList>
            <person name="Zhang Y."/>
            <person name="Zhang G.Q."/>
            <person name="Zhang D."/>
            <person name="Liu X.D."/>
            <person name="Xu X.Y."/>
            <person name="Sun W.H."/>
            <person name="Yu X."/>
            <person name="Zhu X."/>
            <person name="Wang Z.W."/>
            <person name="Zhao X."/>
            <person name="Zhong W.Y."/>
            <person name="Chen H."/>
            <person name="Yin W.L."/>
            <person name="Huang T."/>
            <person name="Niu S.C."/>
            <person name="Liu Z.J."/>
        </authorList>
    </citation>
    <scope>NUCLEOTIDE SEQUENCE [LARGE SCALE GENOMIC DNA]</scope>
    <source>
        <strain evidence="1">Lindl</strain>
    </source>
</reference>
<keyword evidence="2" id="KW-1185">Reference proteome</keyword>
<evidence type="ECO:0000313" key="2">
    <source>
        <dbReference type="Proteomes" id="UP000775213"/>
    </source>
</evidence>
<evidence type="ECO:0000313" key="1">
    <source>
        <dbReference type="EMBL" id="KAH0450063.1"/>
    </source>
</evidence>
<organism evidence="1 2">
    <name type="scientific">Dendrobium chrysotoxum</name>
    <name type="common">Orchid</name>
    <dbReference type="NCBI Taxonomy" id="161865"/>
    <lineage>
        <taxon>Eukaryota</taxon>
        <taxon>Viridiplantae</taxon>
        <taxon>Streptophyta</taxon>
        <taxon>Embryophyta</taxon>
        <taxon>Tracheophyta</taxon>
        <taxon>Spermatophyta</taxon>
        <taxon>Magnoliopsida</taxon>
        <taxon>Liliopsida</taxon>
        <taxon>Asparagales</taxon>
        <taxon>Orchidaceae</taxon>
        <taxon>Epidendroideae</taxon>
        <taxon>Malaxideae</taxon>
        <taxon>Dendrobiinae</taxon>
        <taxon>Dendrobium</taxon>
    </lineage>
</organism>
<proteinExistence type="predicted"/>
<protein>
    <submittedName>
        <fullName evidence="1">Uncharacterized protein</fullName>
    </submittedName>
</protein>
<dbReference type="Proteomes" id="UP000775213">
    <property type="component" value="Unassembled WGS sequence"/>
</dbReference>
<accession>A0AAV7G3P4</accession>
<dbReference type="AlphaFoldDB" id="A0AAV7G3P4"/>
<name>A0AAV7G3P4_DENCH</name>
<sequence>MPSLLAFRVWESALSFRMKQSSPLTFFSPTQRALANMLAVFWNLNLESTTKGANRAFCGVGAKPGSVAPNDLAIRAGVDLASSDGEFNVPHMWSHLPEDEAAGLDRSAAVLSQLRRSLVV</sequence>